<organism evidence="4 5">
    <name type="scientific">Algimonas ampicilliniresistens</name>
    <dbReference type="NCBI Taxonomy" id="1298735"/>
    <lineage>
        <taxon>Bacteria</taxon>
        <taxon>Pseudomonadati</taxon>
        <taxon>Pseudomonadota</taxon>
        <taxon>Alphaproteobacteria</taxon>
        <taxon>Maricaulales</taxon>
        <taxon>Robiginitomaculaceae</taxon>
        <taxon>Algimonas</taxon>
    </lineage>
</organism>
<feature type="region of interest" description="Disordered" evidence="1">
    <location>
        <begin position="272"/>
        <end position="310"/>
    </location>
</feature>
<evidence type="ECO:0000256" key="1">
    <source>
        <dbReference type="SAM" id="MobiDB-lite"/>
    </source>
</evidence>
<comment type="caution">
    <text evidence="4">The sequence shown here is derived from an EMBL/GenBank/DDBJ whole genome shotgun (WGS) entry which is preliminary data.</text>
</comment>
<accession>A0ABQ5V630</accession>
<dbReference type="InterPro" id="IPR025924">
    <property type="entry name" value="YHYH_dom"/>
</dbReference>
<name>A0ABQ5V630_9PROT</name>
<keyword evidence="2" id="KW-0732">Signal</keyword>
<dbReference type="Proteomes" id="UP001161391">
    <property type="component" value="Unassembled WGS sequence"/>
</dbReference>
<evidence type="ECO:0000259" key="3">
    <source>
        <dbReference type="Pfam" id="PF14240"/>
    </source>
</evidence>
<gene>
    <name evidence="4" type="ORF">GCM10007853_00580</name>
</gene>
<dbReference type="EMBL" id="BSNK01000001">
    <property type="protein sequence ID" value="GLQ22184.1"/>
    <property type="molecule type" value="Genomic_DNA"/>
</dbReference>
<protein>
    <recommendedName>
        <fullName evidence="3">YHYH domain-containing protein</fullName>
    </recommendedName>
</protein>
<sequence length="310" mass="33210">MIRSVPLYLSVATLALVSGLAVFAAPDSEAAASDSATSNSKGWVEITLTDTQRCFATNGLPDHPTGTFPNRGNPNAIEAQEVRVCTPLQPEKAMTITPIRGTMGIAINGVVFRPNTAGFYDADAPRGHSPDGDRKWSLDIHGAPGKLGLDFNNAHVGPGGLYHYHGIANSLVETSGSSLIGFAGDGYSIHYIGEDAQAGYDLRSGTRTDSFGALTPGPGGTYDGTYNEDYVYVGGEGRLDPCNGGQLDGQYVYFVTDSYPFVPRCLTGKVSPDFNTANHREERGERRRRDTDRAERFRARRGGTGRPRGN</sequence>
<feature type="signal peptide" evidence="2">
    <location>
        <begin position="1"/>
        <end position="24"/>
    </location>
</feature>
<reference evidence="4" key="2">
    <citation type="submission" date="2023-01" db="EMBL/GenBank/DDBJ databases">
        <title>Draft genome sequence of Algimonas ampicilliniresistens strain NBRC 108219.</title>
        <authorList>
            <person name="Sun Q."/>
            <person name="Mori K."/>
        </authorList>
    </citation>
    <scope>NUCLEOTIDE SEQUENCE</scope>
    <source>
        <strain evidence="4">NBRC 108219</strain>
    </source>
</reference>
<evidence type="ECO:0000256" key="2">
    <source>
        <dbReference type="SAM" id="SignalP"/>
    </source>
</evidence>
<proteinExistence type="predicted"/>
<dbReference type="RefSeq" id="WP_284386461.1">
    <property type="nucleotide sequence ID" value="NZ_BSNK01000001.1"/>
</dbReference>
<evidence type="ECO:0000313" key="5">
    <source>
        <dbReference type="Proteomes" id="UP001161391"/>
    </source>
</evidence>
<keyword evidence="5" id="KW-1185">Reference proteome</keyword>
<feature type="chain" id="PRO_5045316154" description="YHYH domain-containing protein" evidence="2">
    <location>
        <begin position="25"/>
        <end position="310"/>
    </location>
</feature>
<reference evidence="4" key="1">
    <citation type="journal article" date="2014" name="Int. J. Syst. Evol. Microbiol.">
        <title>Complete genome of a new Firmicutes species belonging to the dominant human colonic microbiota ('Ruminococcus bicirculans') reveals two chromosomes and a selective capacity to utilize plant glucans.</title>
        <authorList>
            <consortium name="NISC Comparative Sequencing Program"/>
            <person name="Wegmann U."/>
            <person name="Louis P."/>
            <person name="Goesmann A."/>
            <person name="Henrissat B."/>
            <person name="Duncan S.H."/>
            <person name="Flint H.J."/>
        </authorList>
    </citation>
    <scope>NUCLEOTIDE SEQUENCE</scope>
    <source>
        <strain evidence="4">NBRC 108219</strain>
    </source>
</reference>
<feature type="domain" description="YHYH" evidence="3">
    <location>
        <begin position="86"/>
        <end position="268"/>
    </location>
</feature>
<feature type="compositionally biased region" description="Basic residues" evidence="1">
    <location>
        <begin position="298"/>
        <end position="310"/>
    </location>
</feature>
<feature type="compositionally biased region" description="Basic and acidic residues" evidence="1">
    <location>
        <begin position="278"/>
        <end position="297"/>
    </location>
</feature>
<evidence type="ECO:0000313" key="4">
    <source>
        <dbReference type="EMBL" id="GLQ22184.1"/>
    </source>
</evidence>
<dbReference type="Pfam" id="PF14240">
    <property type="entry name" value="YHYH"/>
    <property type="match status" value="1"/>
</dbReference>